<feature type="compositionally biased region" description="Polar residues" evidence="2">
    <location>
        <begin position="557"/>
        <end position="572"/>
    </location>
</feature>
<dbReference type="OrthoDB" id="2399827at2759"/>
<feature type="coiled-coil region" evidence="1">
    <location>
        <begin position="426"/>
        <end position="477"/>
    </location>
</feature>
<protein>
    <submittedName>
        <fullName evidence="3">Uncharacterized protein</fullName>
    </submittedName>
</protein>
<dbReference type="AlphaFoldDB" id="A0A397U6A4"/>
<dbReference type="EMBL" id="QKWP01002211">
    <property type="protein sequence ID" value="RIB04289.1"/>
    <property type="molecule type" value="Genomic_DNA"/>
</dbReference>
<feature type="compositionally biased region" description="Polar residues" evidence="2">
    <location>
        <begin position="538"/>
        <end position="549"/>
    </location>
</feature>
<reference evidence="3 4" key="1">
    <citation type="submission" date="2018-06" db="EMBL/GenBank/DDBJ databases">
        <title>Comparative genomics reveals the genomic features of Rhizophagus irregularis, R. cerebriforme, R. diaphanum and Gigaspora rosea, and their symbiotic lifestyle signature.</title>
        <authorList>
            <person name="Morin E."/>
            <person name="San Clemente H."/>
            <person name="Chen E.C.H."/>
            <person name="De La Providencia I."/>
            <person name="Hainaut M."/>
            <person name="Kuo A."/>
            <person name="Kohler A."/>
            <person name="Murat C."/>
            <person name="Tang N."/>
            <person name="Roy S."/>
            <person name="Loubradou J."/>
            <person name="Henrissat B."/>
            <person name="Grigoriev I.V."/>
            <person name="Corradi N."/>
            <person name="Roux C."/>
            <person name="Martin F.M."/>
        </authorList>
    </citation>
    <scope>NUCLEOTIDE SEQUENCE [LARGE SCALE GENOMIC DNA]</scope>
    <source>
        <strain evidence="3 4">DAOM 194757</strain>
    </source>
</reference>
<evidence type="ECO:0000313" key="4">
    <source>
        <dbReference type="Proteomes" id="UP000266673"/>
    </source>
</evidence>
<feature type="compositionally biased region" description="Polar residues" evidence="2">
    <location>
        <begin position="580"/>
        <end position="592"/>
    </location>
</feature>
<keyword evidence="4" id="KW-1185">Reference proteome</keyword>
<accession>A0A397U6A4</accession>
<dbReference type="Proteomes" id="UP000266673">
    <property type="component" value="Unassembled WGS sequence"/>
</dbReference>
<evidence type="ECO:0000313" key="3">
    <source>
        <dbReference type="EMBL" id="RIB04289.1"/>
    </source>
</evidence>
<feature type="region of interest" description="Disordered" evidence="2">
    <location>
        <begin position="538"/>
        <end position="615"/>
    </location>
</feature>
<proteinExistence type="predicted"/>
<keyword evidence="1" id="KW-0175">Coiled coil</keyword>
<name>A0A397U6A4_9GLOM</name>
<evidence type="ECO:0000256" key="2">
    <source>
        <dbReference type="SAM" id="MobiDB-lite"/>
    </source>
</evidence>
<feature type="compositionally biased region" description="Polar residues" evidence="2">
    <location>
        <begin position="599"/>
        <end position="615"/>
    </location>
</feature>
<gene>
    <name evidence="3" type="ORF">C2G38_2222780</name>
</gene>
<sequence>MSTKLRNKIYKFLTTAEECQLNATSVIYLGLKKDCWISQNELRSIIDQAVISASDVIMEDSPRHSRILQISSQFDSAFEGVCSLFAIRAIKTDKEQLLRPNQIKKNINKLKRKLGSDTSPLYQHLYLGVDKTPIQELTWRDPLANQIIRDNAELQMKPTLLSSVKDKCREFVSSFSHEDYSEFLEKLTHNGSWKECEEKILCVINEILSIMKDVWNNPALNFKVAGTLNEGTYQSTVIVPFILAVLKNLPFGLPSFISTSERESIASADRKGDSQMGRRPDVMFTVKYLDVFFEIMYVECSRLVCIQQKKVDDDIKLLRECNDGMYYTRKTLNPDKDQFGIVGIQIAGDTLHLNVLIRDKVNVHRYYNIESAKIPVQESDENVVTKFVETLLLLRNIIITNLSLLYHGSVCVSERQKENMNTQPTIESLRELNSRLVLQIDELRKKFTEVESENIKLKQSFEEYAVLMIRFEELEKKNKADTANLTAENIKLKDRVTKLEQIQSHNDNKKHIAKLDDDIEKIKQVSTLVPEEQYSANINPSCEMNSGGNLKQIDSRYGNTSASDITDNTSNSDEPDGAFSNISENVSDTASNPDKKKLQSQGTAQNTSDIQNEVNPVIDQVQNTEVKIPYNKRVEQDLRNDLSVFIKENNNKISEVFDIQIPEFLLEAIVTGSSKMTAQNIADLFIIAMKVRQKEILYWYYYYKAYKDRVKNIKRINKIDDQSARTLVYNEIKALLPDVSDVNLRQRTFRAKKIYTLLMGIGIEKVQVIMCSASTISNLTDNQIQNIINCFPKNSNVDDSSVKYQEMISVTNCNAHVTKLSSSKDVSNIEVIIPTESSHTSNSEDMISKNKSLPETKVSASSNTIRDHVHFCNKILEQYPNLYKDGNGENVDYYGIADDTLCPLSKLDHDDDEDIEGRYANHRVSNLYEIGSYYIKCEKRGVEIETRNYINDNMNTQTKSNKILTPEYLEWNNKFTGLPSVLTDNIRSKLYKRYKKKTGLDPWIKSETSKFLQIEKDADNHILQDSLPETQVKVEQVNV</sequence>
<comment type="caution">
    <text evidence="3">The sequence shown here is derived from an EMBL/GenBank/DDBJ whole genome shotgun (WGS) entry which is preliminary data.</text>
</comment>
<evidence type="ECO:0000256" key="1">
    <source>
        <dbReference type="SAM" id="Coils"/>
    </source>
</evidence>
<organism evidence="3 4">
    <name type="scientific">Gigaspora rosea</name>
    <dbReference type="NCBI Taxonomy" id="44941"/>
    <lineage>
        <taxon>Eukaryota</taxon>
        <taxon>Fungi</taxon>
        <taxon>Fungi incertae sedis</taxon>
        <taxon>Mucoromycota</taxon>
        <taxon>Glomeromycotina</taxon>
        <taxon>Glomeromycetes</taxon>
        <taxon>Diversisporales</taxon>
        <taxon>Gigasporaceae</taxon>
        <taxon>Gigaspora</taxon>
    </lineage>
</organism>